<dbReference type="VEuPathDB" id="FungiDB:RhiirFUN_026077"/>
<dbReference type="Proteomes" id="UP000234323">
    <property type="component" value="Unassembled WGS sequence"/>
</dbReference>
<dbReference type="SUPFAM" id="SSF52540">
    <property type="entry name" value="P-loop containing nucleoside triphosphate hydrolases"/>
    <property type="match status" value="1"/>
</dbReference>
<organism evidence="3 4">
    <name type="scientific">Rhizophagus irregularis</name>
    <dbReference type="NCBI Taxonomy" id="588596"/>
    <lineage>
        <taxon>Eukaryota</taxon>
        <taxon>Fungi</taxon>
        <taxon>Fungi incertae sedis</taxon>
        <taxon>Mucoromycota</taxon>
        <taxon>Glomeromycotina</taxon>
        <taxon>Glomeromycetes</taxon>
        <taxon>Glomerales</taxon>
        <taxon>Glomeraceae</taxon>
        <taxon>Rhizophagus</taxon>
    </lineage>
</organism>
<gene>
    <name evidence="3" type="ORF">RhiirA4_477163</name>
</gene>
<dbReference type="PANTHER" id="PTHR34630:SF100">
    <property type="entry name" value="OS02G0118900 PROTEIN"/>
    <property type="match status" value="1"/>
</dbReference>
<dbReference type="Gene3D" id="3.80.10.10">
    <property type="entry name" value="Ribonuclease Inhibitor"/>
    <property type="match status" value="1"/>
</dbReference>
<keyword evidence="4" id="KW-1185">Reference proteome</keyword>
<evidence type="ECO:0000313" key="4">
    <source>
        <dbReference type="Proteomes" id="UP000234323"/>
    </source>
</evidence>
<keyword evidence="1" id="KW-0547">Nucleotide-binding</keyword>
<accession>A0A2I1HCT8</accession>
<feature type="domain" description="AIG1-type G" evidence="2">
    <location>
        <begin position="284"/>
        <end position="441"/>
    </location>
</feature>
<dbReference type="InterPro" id="IPR027417">
    <property type="entry name" value="P-loop_NTPase"/>
</dbReference>
<dbReference type="VEuPathDB" id="FungiDB:FUN_001846"/>
<evidence type="ECO:0000256" key="1">
    <source>
        <dbReference type="ARBA" id="ARBA00022741"/>
    </source>
</evidence>
<proteinExistence type="predicted"/>
<dbReference type="EMBL" id="LLXI01002271">
    <property type="protein sequence ID" value="PKY56692.1"/>
    <property type="molecule type" value="Genomic_DNA"/>
</dbReference>
<evidence type="ECO:0000259" key="2">
    <source>
        <dbReference type="Pfam" id="PF04548"/>
    </source>
</evidence>
<dbReference type="Pfam" id="PF04548">
    <property type="entry name" value="AIG1"/>
    <property type="match status" value="1"/>
</dbReference>
<dbReference type="PANTHER" id="PTHR34630">
    <property type="entry name" value="OS11G0677101 PROTEIN"/>
    <property type="match status" value="1"/>
</dbReference>
<reference evidence="3 4" key="1">
    <citation type="submission" date="2015-10" db="EMBL/GenBank/DDBJ databases">
        <title>Genome analyses suggest a sexual origin of heterokaryosis in a supposedly ancient asexual fungus.</title>
        <authorList>
            <person name="Ropars J."/>
            <person name="Sedzielewska K."/>
            <person name="Noel J."/>
            <person name="Charron P."/>
            <person name="Farinelli L."/>
            <person name="Marton T."/>
            <person name="Kruger M."/>
            <person name="Pelin A."/>
            <person name="Brachmann A."/>
            <person name="Corradi N."/>
        </authorList>
    </citation>
    <scope>NUCLEOTIDE SEQUENCE [LARGE SCALE GENOMIC DNA]</scope>
    <source>
        <strain evidence="3 4">A4</strain>
    </source>
</reference>
<name>A0A2I1HCT8_9GLOM</name>
<dbReference type="VEuPathDB" id="FungiDB:RhiirA1_491423"/>
<comment type="caution">
    <text evidence="3">The sequence shown here is derived from an EMBL/GenBank/DDBJ whole genome shotgun (WGS) entry which is preliminary data.</text>
</comment>
<sequence>MSKIQAKFNTRYSNEKKVDIVGSKSIFDFFKSEFTKLEGSLIIKGFKNLEIISLKDLKLDILKINDCSRLNKIDLSELTKLTSLSVRDCPRLTTDDCTLTKLTSLKSLKISNCSQFKKLFNLLLFPKLESLSIIECSNLSTFDCSSSGLTDLEISDCSQLRNITGFSKLPKLKSLSVRNCRNLNRLDCSSTKTLAELEVSDLEELNCSNTSIEELSLNLCPNITKLTCSNNKKLNKLDLSNCVYLDFLDCTGNELTSLDLSYCPKSITVIPSDLKFARRNEKFRNILIIGRTGGGKSTLANVLTDTGNFKESAYAVSQTKNFKKVDFKWDEEHFRVVDTIGVGDTKLSTENTLFKIAEGILSMPEGISHVLYVIDGRFTGEEINTFNMIKDSIFKSGVLEYVTIVRTKFSNFRNNGECEMDKKKMREENELIAGIVNSCNGVIHVDNPPIDIVKADDDDDHEDRIFISNGARKKSREKTLDFLRKIYKDKPFESEKWDEICNKIVEYIRSNNLQELEIDSDILKLSEEACLIL</sequence>
<dbReference type="GO" id="GO:0005525">
    <property type="term" value="F:GTP binding"/>
    <property type="evidence" value="ECO:0007669"/>
    <property type="project" value="InterPro"/>
</dbReference>
<dbReference type="InterPro" id="IPR032675">
    <property type="entry name" value="LRR_dom_sf"/>
</dbReference>
<dbReference type="AlphaFoldDB" id="A0A2I1HCT8"/>
<dbReference type="InterPro" id="IPR006703">
    <property type="entry name" value="G_AIG1"/>
</dbReference>
<protein>
    <recommendedName>
        <fullName evidence="2">AIG1-type G domain-containing protein</fullName>
    </recommendedName>
</protein>
<dbReference type="Gene3D" id="3.40.50.300">
    <property type="entry name" value="P-loop containing nucleotide triphosphate hydrolases"/>
    <property type="match status" value="1"/>
</dbReference>
<dbReference type="OrthoDB" id="2360555at2759"/>
<dbReference type="SUPFAM" id="SSF52058">
    <property type="entry name" value="L domain-like"/>
    <property type="match status" value="1"/>
</dbReference>
<evidence type="ECO:0000313" key="3">
    <source>
        <dbReference type="EMBL" id="PKY56692.1"/>
    </source>
</evidence>